<dbReference type="AlphaFoldDB" id="A0A6I3KPY6"/>
<dbReference type="Pfam" id="PF01890">
    <property type="entry name" value="CbiG_C"/>
    <property type="match status" value="1"/>
</dbReference>
<dbReference type="EMBL" id="WMBQ01000001">
    <property type="protein sequence ID" value="MTD94761.1"/>
    <property type="molecule type" value="Genomic_DNA"/>
</dbReference>
<accession>A0A6I3KPY6</accession>
<dbReference type="RefSeq" id="WP_154739140.1">
    <property type="nucleotide sequence ID" value="NZ_WMBQ01000001.1"/>
</dbReference>
<dbReference type="InterPro" id="IPR002750">
    <property type="entry name" value="CobE/GbiG_C"/>
</dbReference>
<dbReference type="InterPro" id="IPR036518">
    <property type="entry name" value="CobE/GbiG_C_sf"/>
</dbReference>
<evidence type="ECO:0000313" key="3">
    <source>
        <dbReference type="Proteomes" id="UP000440694"/>
    </source>
</evidence>
<keyword evidence="3" id="KW-1185">Reference proteome</keyword>
<proteinExistence type="predicted"/>
<reference evidence="2 3" key="1">
    <citation type="submission" date="2019-11" db="EMBL/GenBank/DDBJ databases">
        <title>Identification of a novel strain.</title>
        <authorList>
            <person name="Xu Q."/>
            <person name="Wang G."/>
        </authorList>
    </citation>
    <scope>NUCLEOTIDE SEQUENCE [LARGE SCALE GENOMIC DNA]</scope>
    <source>
        <strain evidence="3">xq</strain>
    </source>
</reference>
<dbReference type="SUPFAM" id="SSF159664">
    <property type="entry name" value="CobE/GbiG C-terminal domain-like"/>
    <property type="match status" value="1"/>
</dbReference>
<dbReference type="GO" id="GO:0009236">
    <property type="term" value="P:cobalamin biosynthetic process"/>
    <property type="evidence" value="ECO:0007669"/>
    <property type="project" value="InterPro"/>
</dbReference>
<dbReference type="PANTHER" id="PTHR37477:SF1">
    <property type="entry name" value="COBALT-PRECORRIN-5A HYDROLASE"/>
    <property type="match status" value="1"/>
</dbReference>
<feature type="domain" description="CobE/GbiG C-terminal" evidence="1">
    <location>
        <begin position="2"/>
        <end position="122"/>
    </location>
</feature>
<name>A0A6I3KPY6_9HYPH</name>
<dbReference type="PANTHER" id="PTHR37477">
    <property type="entry name" value="COBALT-PRECORRIN-5A HYDROLASE"/>
    <property type="match status" value="1"/>
</dbReference>
<evidence type="ECO:0000313" key="2">
    <source>
        <dbReference type="EMBL" id="MTD94761.1"/>
    </source>
</evidence>
<dbReference type="Gene3D" id="3.30.420.180">
    <property type="entry name" value="CobE/GbiG C-terminal domain"/>
    <property type="match status" value="1"/>
</dbReference>
<dbReference type="Proteomes" id="UP000440694">
    <property type="component" value="Unassembled WGS sequence"/>
</dbReference>
<protein>
    <submittedName>
        <fullName evidence="2">Cobalamin biosynthesis protein CobE</fullName>
    </submittedName>
</protein>
<sequence>MIVAGIGCRRGATVEAVLEAIAAAIAQNNVTAPQLVGLAVPEEKLCEAGIIAAADRLALPVIGVSPADLARVGDGFLTFSERVQSLKGVPSVAEAAALAAAGAGARLIAARTTTPTVTCALATGSGA</sequence>
<comment type="caution">
    <text evidence="2">The sequence shown here is derived from an EMBL/GenBank/DDBJ whole genome shotgun (WGS) entry which is preliminary data.</text>
</comment>
<evidence type="ECO:0000259" key="1">
    <source>
        <dbReference type="Pfam" id="PF01890"/>
    </source>
</evidence>
<organism evidence="2 3">
    <name type="scientific">Hyphomicrobium album</name>
    <dbReference type="NCBI Taxonomy" id="2665159"/>
    <lineage>
        <taxon>Bacteria</taxon>
        <taxon>Pseudomonadati</taxon>
        <taxon>Pseudomonadota</taxon>
        <taxon>Alphaproteobacteria</taxon>
        <taxon>Hyphomicrobiales</taxon>
        <taxon>Hyphomicrobiaceae</taxon>
        <taxon>Hyphomicrobium</taxon>
    </lineage>
</organism>
<gene>
    <name evidence="2" type="ORF">GIW81_10505</name>
</gene>
<dbReference type="InterPro" id="IPR052553">
    <property type="entry name" value="CbiG_hydrolase"/>
</dbReference>